<keyword evidence="4" id="KW-1185">Reference proteome</keyword>
<evidence type="ECO:0000313" key="4">
    <source>
        <dbReference type="Proteomes" id="UP001157418"/>
    </source>
</evidence>
<sequence>MYFIFTYLFSRSFHNLCRLRFPILPSLSSSWIFSILFAFSQTTTSPSSFHRAPTPFCPPPTTSPAAASSRASDKLYRSTPLTSSCRIWSITADKSSSPVAQVPRPRASYSSSRLPPGIGCHRLSESESTSSPSKAIVAYFQQMKHHTRQDDADDHRVGSDSGSDDGNGSFYHYDHSCGFGYEFEGVSGDAIEGLDCWVCVAVSAPYGLCVTRMLILLRVGYRMMMRLVLQSIWSGQNLSSESPQLYWLCITFLAFDVFFLVICVAVACVVGIAVCCCLPCIIASLCPVADDQKRKRGIFRSAGKTFERYFMLKTLTIFSKQFPMSSEKVYFICTALRCHNDSICLTECKGAGFAEGVCRFELMDNHRCCCISRH</sequence>
<feature type="transmembrane region" description="Helical" evidence="2">
    <location>
        <begin position="245"/>
        <end position="274"/>
    </location>
</feature>
<protein>
    <submittedName>
        <fullName evidence="3">Uncharacterized protein</fullName>
    </submittedName>
</protein>
<evidence type="ECO:0000256" key="1">
    <source>
        <dbReference type="SAM" id="MobiDB-lite"/>
    </source>
</evidence>
<organism evidence="3 4">
    <name type="scientific">Lactuca virosa</name>
    <dbReference type="NCBI Taxonomy" id="75947"/>
    <lineage>
        <taxon>Eukaryota</taxon>
        <taxon>Viridiplantae</taxon>
        <taxon>Streptophyta</taxon>
        <taxon>Embryophyta</taxon>
        <taxon>Tracheophyta</taxon>
        <taxon>Spermatophyta</taxon>
        <taxon>Magnoliopsida</taxon>
        <taxon>eudicotyledons</taxon>
        <taxon>Gunneridae</taxon>
        <taxon>Pentapetalae</taxon>
        <taxon>asterids</taxon>
        <taxon>campanulids</taxon>
        <taxon>Asterales</taxon>
        <taxon>Asteraceae</taxon>
        <taxon>Cichorioideae</taxon>
        <taxon>Cichorieae</taxon>
        <taxon>Lactucinae</taxon>
        <taxon>Lactuca</taxon>
    </lineage>
</organism>
<comment type="caution">
    <text evidence="3">The sequence shown here is derived from an EMBL/GenBank/DDBJ whole genome shotgun (WGS) entry which is preliminary data.</text>
</comment>
<keyword evidence="2" id="KW-0472">Membrane</keyword>
<name>A0AAU9NT58_9ASTR</name>
<dbReference type="AlphaFoldDB" id="A0AAU9NT58"/>
<evidence type="ECO:0000256" key="2">
    <source>
        <dbReference type="SAM" id="Phobius"/>
    </source>
</evidence>
<dbReference type="EMBL" id="CAKMRJ010005412">
    <property type="protein sequence ID" value="CAH1440975.1"/>
    <property type="molecule type" value="Genomic_DNA"/>
</dbReference>
<keyword evidence="2" id="KW-1133">Transmembrane helix</keyword>
<dbReference type="Proteomes" id="UP001157418">
    <property type="component" value="Unassembled WGS sequence"/>
</dbReference>
<reference evidence="3 4" key="1">
    <citation type="submission" date="2022-01" db="EMBL/GenBank/DDBJ databases">
        <authorList>
            <person name="Xiong W."/>
            <person name="Schranz E."/>
        </authorList>
    </citation>
    <scope>NUCLEOTIDE SEQUENCE [LARGE SCALE GENOMIC DNA]</scope>
</reference>
<accession>A0AAU9NT58</accession>
<evidence type="ECO:0000313" key="3">
    <source>
        <dbReference type="EMBL" id="CAH1440975.1"/>
    </source>
</evidence>
<feature type="region of interest" description="Disordered" evidence="1">
    <location>
        <begin position="50"/>
        <end position="74"/>
    </location>
</feature>
<gene>
    <name evidence="3" type="ORF">LVIROSA_LOCUS27078</name>
</gene>
<keyword evidence="2" id="KW-0812">Transmembrane</keyword>
<proteinExistence type="predicted"/>